<organism evidence="1 2">
    <name type="scientific">Pelomonas caseinilytica</name>
    <dbReference type="NCBI Taxonomy" id="2906763"/>
    <lineage>
        <taxon>Bacteria</taxon>
        <taxon>Pseudomonadati</taxon>
        <taxon>Pseudomonadota</taxon>
        <taxon>Betaproteobacteria</taxon>
        <taxon>Burkholderiales</taxon>
        <taxon>Sphaerotilaceae</taxon>
        <taxon>Roseateles</taxon>
    </lineage>
</organism>
<protein>
    <recommendedName>
        <fullName evidence="3">Transcriptional regulator, AbiEi antitoxin, Type IV TA system</fullName>
    </recommendedName>
</protein>
<accession>A0ABS8XIS3</accession>
<evidence type="ECO:0008006" key="3">
    <source>
        <dbReference type="Google" id="ProtNLM"/>
    </source>
</evidence>
<comment type="caution">
    <text evidence="1">The sequence shown here is derived from an EMBL/GenBank/DDBJ whole genome shotgun (WGS) entry which is preliminary data.</text>
</comment>
<dbReference type="Proteomes" id="UP001201463">
    <property type="component" value="Unassembled WGS sequence"/>
</dbReference>
<name>A0ABS8XIS3_9BURK</name>
<dbReference type="EMBL" id="JAJTWT010000006">
    <property type="protein sequence ID" value="MCE4538812.1"/>
    <property type="molecule type" value="Genomic_DNA"/>
</dbReference>
<sequence length="358" mass="39766">MLNVTSSVKLDQLAADALRRALQDVPHSKLVIDSEKAHDPGVDLVAHIDHHGERRVVVAEVKASGQPRHVKSALFQLKRYAQEQAQPITPLVIAPYLSESARALCIESQVGYLDFEGNTRIAFPGFFLSREVASKPQTERRELRSLFKPKSAQVLRTMLRDPSQAWRVVDLSRTADVSAGQVSYVRSGLLDRGWAEVSDDGVFLSNPDALLDAWREEYQPPAGHRWTFYTTMHGSSLDDALRSMGGEAAEDRGLAILASFSAANWLAPYGRTGTQYFYADREGAQRLRDALKLSPASRGENLVITVLDEPGPLRDFIEPAPGIYTTGLAQTYLDLYAAGERGREAAEHLRKARLQWKK</sequence>
<proteinExistence type="predicted"/>
<reference evidence="1 2" key="1">
    <citation type="submission" date="2021-12" db="EMBL/GenBank/DDBJ databases">
        <title>Genome seq of p7.</title>
        <authorList>
            <person name="Seo T."/>
        </authorList>
    </citation>
    <scope>NUCLEOTIDE SEQUENCE [LARGE SCALE GENOMIC DNA]</scope>
    <source>
        <strain evidence="1 2">P7</strain>
    </source>
</reference>
<evidence type="ECO:0000313" key="1">
    <source>
        <dbReference type="EMBL" id="MCE4538812.1"/>
    </source>
</evidence>
<gene>
    <name evidence="1" type="ORF">LXT12_16285</name>
</gene>
<evidence type="ECO:0000313" key="2">
    <source>
        <dbReference type="Proteomes" id="UP001201463"/>
    </source>
</evidence>
<dbReference type="RefSeq" id="WP_233393296.1">
    <property type="nucleotide sequence ID" value="NZ_JAJTWT010000006.1"/>
</dbReference>
<keyword evidence="2" id="KW-1185">Reference proteome</keyword>